<dbReference type="InterPro" id="IPR036388">
    <property type="entry name" value="WH-like_DNA-bd_sf"/>
</dbReference>
<dbReference type="SUPFAM" id="SSF102405">
    <property type="entry name" value="MCP/YpsA-like"/>
    <property type="match status" value="1"/>
</dbReference>
<dbReference type="Pfam" id="PF17782">
    <property type="entry name" value="WHD_DprA"/>
    <property type="match status" value="1"/>
</dbReference>
<dbReference type="PANTHER" id="PTHR43022:SF1">
    <property type="entry name" value="PROTEIN SMF"/>
    <property type="match status" value="1"/>
</dbReference>
<evidence type="ECO:0000313" key="4">
    <source>
        <dbReference type="EMBL" id="QDZ38704.1"/>
    </source>
</evidence>
<evidence type="ECO:0000259" key="2">
    <source>
        <dbReference type="Pfam" id="PF02481"/>
    </source>
</evidence>
<dbReference type="InterPro" id="IPR003488">
    <property type="entry name" value="DprA"/>
</dbReference>
<dbReference type="EMBL" id="CP042326">
    <property type="protein sequence ID" value="QDZ38704.1"/>
    <property type="molecule type" value="Genomic_DNA"/>
</dbReference>
<gene>
    <name evidence="4" type="primary">dprA</name>
    <name evidence="4" type="ORF">FRE64_01340</name>
</gene>
<dbReference type="SUPFAM" id="SSF47781">
    <property type="entry name" value="RuvA domain 2-like"/>
    <property type="match status" value="1"/>
</dbReference>
<dbReference type="OrthoDB" id="9785707at2"/>
<sequence>MTSERAYWLAWSQISGVGAVRIQALRKHFRSLEKAWYANSQELKEVSGLGKQSVEQITEQRSRFSPEEILAEHQKKNPDFLTPADPDYPQLLLETPNPPAVLYYQGQLNAQEMQGKQPLISIVGTRSPSEYGRKWTKKITTALVKHGYTIVSGLAAGIDAEAHRSCLEAGGRTLAVLGTGLDITYPSENYQLYQQIKQQGAILTEYPKGTKPDRGNFPARNRIVAGLSRAVIVTEAPQKSGALITAKYANEFGRDVYVLPGSLDNKNAIGCLGLLNHGANVILSESHLLEMLGTMPQLDLFEEKKPPSPEIPPELQEIWSAIAPEPTPFDLIVQNVNQDANSISAGLLQLELLGLISQAPGMRYQRLT</sequence>
<dbReference type="Proteomes" id="UP000318453">
    <property type="component" value="Chromosome"/>
</dbReference>
<proteinExistence type="inferred from homology"/>
<dbReference type="InterPro" id="IPR010994">
    <property type="entry name" value="RuvA_2-like"/>
</dbReference>
<dbReference type="Pfam" id="PF02481">
    <property type="entry name" value="DNA_processg_A"/>
    <property type="match status" value="1"/>
</dbReference>
<dbReference type="InterPro" id="IPR041614">
    <property type="entry name" value="DprA_WH"/>
</dbReference>
<feature type="domain" description="Smf/DprA SLOG" evidence="2">
    <location>
        <begin position="80"/>
        <end position="292"/>
    </location>
</feature>
<dbReference type="InterPro" id="IPR057666">
    <property type="entry name" value="DrpA_SLOG"/>
</dbReference>
<dbReference type="Gene3D" id="1.10.10.10">
    <property type="entry name" value="Winged helix-like DNA-binding domain superfamily/Winged helix DNA-binding domain"/>
    <property type="match status" value="1"/>
</dbReference>
<comment type="similarity">
    <text evidence="1">Belongs to the DprA/Smf family.</text>
</comment>
<protein>
    <submittedName>
        <fullName evidence="4">DNA-protecting protein DprA</fullName>
    </submittedName>
</protein>
<accession>A0A5B8NI99</accession>
<evidence type="ECO:0000259" key="3">
    <source>
        <dbReference type="Pfam" id="PF17782"/>
    </source>
</evidence>
<dbReference type="RefSeq" id="WP_146294315.1">
    <property type="nucleotide sequence ID" value="NZ_CP042326.1"/>
</dbReference>
<feature type="domain" description="DprA winged helix" evidence="3">
    <location>
        <begin position="303"/>
        <end position="362"/>
    </location>
</feature>
<organism evidence="4 5">
    <name type="scientific">Euhalothece natronophila Z-M001</name>
    <dbReference type="NCBI Taxonomy" id="522448"/>
    <lineage>
        <taxon>Bacteria</taxon>
        <taxon>Bacillati</taxon>
        <taxon>Cyanobacteriota</taxon>
        <taxon>Cyanophyceae</taxon>
        <taxon>Oscillatoriophycideae</taxon>
        <taxon>Chroococcales</taxon>
        <taxon>Halothecacae</taxon>
        <taxon>Halothece cluster</taxon>
        <taxon>Euhalothece</taxon>
    </lineage>
</organism>
<dbReference type="AlphaFoldDB" id="A0A5B8NI99"/>
<dbReference type="Gene3D" id="3.40.50.450">
    <property type="match status" value="1"/>
</dbReference>
<keyword evidence="5" id="KW-1185">Reference proteome</keyword>
<dbReference type="Pfam" id="PF14520">
    <property type="entry name" value="HHH_5"/>
    <property type="match status" value="1"/>
</dbReference>
<dbReference type="PANTHER" id="PTHR43022">
    <property type="entry name" value="PROTEIN SMF"/>
    <property type="match status" value="1"/>
</dbReference>
<dbReference type="GO" id="GO:0009294">
    <property type="term" value="P:DNA-mediated transformation"/>
    <property type="evidence" value="ECO:0007669"/>
    <property type="project" value="InterPro"/>
</dbReference>
<evidence type="ECO:0000256" key="1">
    <source>
        <dbReference type="ARBA" id="ARBA00006525"/>
    </source>
</evidence>
<name>A0A5B8NI99_9CHRO</name>
<evidence type="ECO:0000313" key="5">
    <source>
        <dbReference type="Proteomes" id="UP000318453"/>
    </source>
</evidence>
<dbReference type="KEGG" id="enn:FRE64_01340"/>
<reference evidence="4" key="1">
    <citation type="submission" date="2019-08" db="EMBL/GenBank/DDBJ databases">
        <title>Carotenoids and Carotenoid Binding Proteins in the Halophilic Cyanobacterium Euhalothece sp. ZM00.</title>
        <authorList>
            <person name="Cho S.M."/>
            <person name="Song J.Y."/>
            <person name="Park Y.-I."/>
        </authorList>
    </citation>
    <scope>NUCLEOTIDE SEQUENCE [LARGE SCALE GENOMIC DNA]</scope>
    <source>
        <strain evidence="4">Z-M001</strain>
    </source>
</reference>
<dbReference type="NCBIfam" id="TIGR00732">
    <property type="entry name" value="dprA"/>
    <property type="match status" value="1"/>
</dbReference>